<comment type="subcellular location">
    <subcellularLocation>
        <location evidence="1">Membrane</location>
        <topology evidence="1">Multi-pass membrane protein</topology>
    </subcellularLocation>
</comment>
<comment type="similarity">
    <text evidence="2">Belongs to the tetraspanin (TM4SF) family.</text>
</comment>
<gene>
    <name evidence="7" type="ORF">Tsubulata_000766</name>
</gene>
<evidence type="ECO:0000256" key="4">
    <source>
        <dbReference type="ARBA" id="ARBA00022989"/>
    </source>
</evidence>
<feature type="transmembrane region" description="Helical" evidence="6">
    <location>
        <begin position="77"/>
        <end position="98"/>
    </location>
</feature>
<organism evidence="7 8">
    <name type="scientific">Turnera subulata</name>
    <dbReference type="NCBI Taxonomy" id="218843"/>
    <lineage>
        <taxon>Eukaryota</taxon>
        <taxon>Viridiplantae</taxon>
        <taxon>Streptophyta</taxon>
        <taxon>Embryophyta</taxon>
        <taxon>Tracheophyta</taxon>
        <taxon>Spermatophyta</taxon>
        <taxon>Magnoliopsida</taxon>
        <taxon>eudicotyledons</taxon>
        <taxon>Gunneridae</taxon>
        <taxon>Pentapetalae</taxon>
        <taxon>rosids</taxon>
        <taxon>fabids</taxon>
        <taxon>Malpighiales</taxon>
        <taxon>Passifloraceae</taxon>
        <taxon>Turnera</taxon>
    </lineage>
</organism>
<feature type="transmembrane region" description="Helical" evidence="6">
    <location>
        <begin position="201"/>
        <end position="225"/>
    </location>
</feature>
<dbReference type="GO" id="GO:0009734">
    <property type="term" value="P:auxin-activated signaling pathway"/>
    <property type="evidence" value="ECO:0007669"/>
    <property type="project" value="InterPro"/>
</dbReference>
<evidence type="ECO:0000256" key="2">
    <source>
        <dbReference type="ARBA" id="ARBA00006840"/>
    </source>
</evidence>
<feature type="transmembrane region" description="Helical" evidence="6">
    <location>
        <begin position="46"/>
        <end position="65"/>
    </location>
</feature>
<evidence type="ECO:0000313" key="7">
    <source>
        <dbReference type="EMBL" id="KAJ4845965.1"/>
    </source>
</evidence>
<reference evidence="7" key="1">
    <citation type="submission" date="2022-02" db="EMBL/GenBank/DDBJ databases">
        <authorList>
            <person name="Henning P.M."/>
            <person name="McCubbin A.G."/>
            <person name="Shore J.S."/>
        </authorList>
    </citation>
    <scope>NUCLEOTIDE SEQUENCE</scope>
    <source>
        <strain evidence="7">F60SS</strain>
        <tissue evidence="7">Leaves</tissue>
    </source>
</reference>
<proteinExistence type="inferred from homology"/>
<dbReference type="GO" id="GO:0016020">
    <property type="term" value="C:membrane"/>
    <property type="evidence" value="ECO:0007669"/>
    <property type="project" value="UniProtKB-SubCell"/>
</dbReference>
<comment type="caution">
    <text evidence="7">The sequence shown here is derived from an EMBL/GenBank/DDBJ whole genome shotgun (WGS) entry which is preliminary data.</text>
</comment>
<name>A0A9Q0G9K0_9ROSI</name>
<feature type="transmembrane region" description="Helical" evidence="6">
    <location>
        <begin position="7"/>
        <end position="26"/>
    </location>
</feature>
<dbReference type="Pfam" id="PF00335">
    <property type="entry name" value="Tetraspanin"/>
    <property type="match status" value="1"/>
</dbReference>
<evidence type="ECO:0000256" key="3">
    <source>
        <dbReference type="ARBA" id="ARBA00022692"/>
    </source>
</evidence>
<keyword evidence="4 6" id="KW-1133">Transmembrane helix</keyword>
<accession>A0A9Q0G9K0</accession>
<keyword evidence="5 6" id="KW-0472">Membrane</keyword>
<evidence type="ECO:0000256" key="5">
    <source>
        <dbReference type="ARBA" id="ARBA00023136"/>
    </source>
</evidence>
<dbReference type="PANTHER" id="PTHR32191">
    <property type="entry name" value="TETRASPANIN-8-RELATED"/>
    <property type="match status" value="1"/>
</dbReference>
<evidence type="ECO:0000256" key="6">
    <source>
        <dbReference type="SAM" id="Phobius"/>
    </source>
</evidence>
<evidence type="ECO:0000256" key="1">
    <source>
        <dbReference type="ARBA" id="ARBA00004141"/>
    </source>
</evidence>
<protein>
    <recommendedName>
        <fullName evidence="9">Tetraspanin</fullName>
    </recommendedName>
</protein>
<keyword evidence="3 6" id="KW-0812">Transmembrane</keyword>
<evidence type="ECO:0008006" key="9">
    <source>
        <dbReference type="Google" id="ProtNLM"/>
    </source>
</evidence>
<keyword evidence="8" id="KW-1185">Reference proteome</keyword>
<reference evidence="7" key="2">
    <citation type="journal article" date="2023" name="Plants (Basel)">
        <title>Annotation of the Turnera subulata (Passifloraceae) Draft Genome Reveals the S-Locus Evolved after the Divergence of Turneroideae from Passifloroideae in a Stepwise Manner.</title>
        <authorList>
            <person name="Henning P.M."/>
            <person name="Roalson E.H."/>
            <person name="Mir W."/>
            <person name="McCubbin A.G."/>
            <person name="Shore J.S."/>
        </authorList>
    </citation>
    <scope>NUCLEOTIDE SEQUENCE</scope>
    <source>
        <strain evidence="7">F60SS</strain>
    </source>
</reference>
<dbReference type="EMBL" id="JAKUCV010001525">
    <property type="protein sequence ID" value="KAJ4845965.1"/>
    <property type="molecule type" value="Genomic_DNA"/>
</dbReference>
<sequence>MGRVISNTVFGILNLGLLLIGMVFLGRGIDLYVRVGSLCQTSLTTPLLIVGDIIFGMSLLGFVASASNKNSIILKTYFSLMSLLILGLIGFTVFVFLVSNESVGNAGKGYFSNWLANQFVKKKWDAIVTCLTDTEVCSGPSHKFHHQCCGAPKECLHLWDILSEDIINNYCPDIIYDPYEGECYSCTKCQAGFLEDVRNQWGIMAMELLCITVFTITVFYVALFAMRMHRKINLLGW</sequence>
<dbReference type="Proteomes" id="UP001141552">
    <property type="component" value="Unassembled WGS sequence"/>
</dbReference>
<dbReference type="InterPro" id="IPR018499">
    <property type="entry name" value="Tetraspanin/Peripherin"/>
</dbReference>
<evidence type="ECO:0000313" key="8">
    <source>
        <dbReference type="Proteomes" id="UP001141552"/>
    </source>
</evidence>
<dbReference type="InterPro" id="IPR044991">
    <property type="entry name" value="TET_plant"/>
</dbReference>
<dbReference type="AlphaFoldDB" id="A0A9Q0G9K0"/>